<proteinExistence type="predicted"/>
<keyword evidence="2" id="KW-1185">Reference proteome</keyword>
<protein>
    <submittedName>
        <fullName evidence="1">Uncharacterized protein</fullName>
    </submittedName>
</protein>
<name>A0AAU9LYS7_9ASTR</name>
<evidence type="ECO:0000313" key="2">
    <source>
        <dbReference type="Proteomes" id="UP001157418"/>
    </source>
</evidence>
<reference evidence="1 2" key="1">
    <citation type="submission" date="2022-01" db="EMBL/GenBank/DDBJ databases">
        <authorList>
            <person name="Xiong W."/>
            <person name="Schranz E."/>
        </authorList>
    </citation>
    <scope>NUCLEOTIDE SEQUENCE [LARGE SCALE GENOMIC DNA]</scope>
</reference>
<gene>
    <name evidence="1" type="ORF">LVIROSA_LOCUS7207</name>
</gene>
<dbReference type="Proteomes" id="UP001157418">
    <property type="component" value="Unassembled WGS sequence"/>
</dbReference>
<evidence type="ECO:0000313" key="1">
    <source>
        <dbReference type="EMBL" id="CAH1419695.1"/>
    </source>
</evidence>
<comment type="caution">
    <text evidence="1">The sequence shown here is derived from an EMBL/GenBank/DDBJ whole genome shotgun (WGS) entry which is preliminary data.</text>
</comment>
<organism evidence="1 2">
    <name type="scientific">Lactuca virosa</name>
    <dbReference type="NCBI Taxonomy" id="75947"/>
    <lineage>
        <taxon>Eukaryota</taxon>
        <taxon>Viridiplantae</taxon>
        <taxon>Streptophyta</taxon>
        <taxon>Embryophyta</taxon>
        <taxon>Tracheophyta</taxon>
        <taxon>Spermatophyta</taxon>
        <taxon>Magnoliopsida</taxon>
        <taxon>eudicotyledons</taxon>
        <taxon>Gunneridae</taxon>
        <taxon>Pentapetalae</taxon>
        <taxon>asterids</taxon>
        <taxon>campanulids</taxon>
        <taxon>Asterales</taxon>
        <taxon>Asteraceae</taxon>
        <taxon>Cichorioideae</taxon>
        <taxon>Cichorieae</taxon>
        <taxon>Lactucinae</taxon>
        <taxon>Lactuca</taxon>
    </lineage>
</organism>
<dbReference type="AlphaFoldDB" id="A0AAU9LYS7"/>
<dbReference type="EMBL" id="CAKMRJ010000485">
    <property type="protein sequence ID" value="CAH1419695.1"/>
    <property type="molecule type" value="Genomic_DNA"/>
</dbReference>
<accession>A0AAU9LYS7</accession>
<sequence>MCSTSTDMESILCVTPGSPEGHRVDHQRFSILCVLRRWLRCKDRSPILPLEASVREKQDSITKITRFLFSTLLTHFFPPSFSGFHCK</sequence>